<feature type="compositionally biased region" description="Polar residues" evidence="1">
    <location>
        <begin position="558"/>
        <end position="571"/>
    </location>
</feature>
<sequence>MQKSVRVGDYFDNDDNGLWSWYLTNLRLGDFEELIGNQLKYTLLKRFLNSHFYGDNNTSIRPNKKILLVSIPENVHEDISILEIFLKDYFHLEKLEHIQISKLTHSHCYNHENHYLLTDYLNNFQDPSFLEFASTSWQVQKNPKSSNNNNNNRHLIHASTASSSKPSNAQLKTNTLDNQLLDTNTQNSMTARTNTNTKTLTYTDTADSSLTPAECNNKDDNNMPQNNENENENEEEDAGDDAASSIVLNFSHPRTLASKANKVPKIFPSYTNEDYNPSHSEIVSIDSFAGEDVSSTYPGQDLSLTTARREDKDDEDQNSNGSDDESFEETSSSVESSVSYTNCSSSSDSSIVRYHFSTGSRGSLGRGDVDHTNATYISELSSITSSIENVTNSTTPEEEDHLVGDNYEAQDYLSGEEDEEEVDDDEDISSSDYSVLSILPSISICDSLGYFRLVLQSILIQNPDTKEIFTAIRQSNNEPTVASVTDDWLLYDSKFSMNNLQILTLQDLLDIKRSFPKILLYTMVIVTDSGPQQIEEEHKNLTQQHNDVDVTKEEPLNSELSLSNDPQQYFPTTFDDDYDEYIDDDDSGDDASLSEQSGPQMYLPTRMASNVTTAHRSIRTVNSIGEWAFNRHNSVTKINKSNSNESDNLKEYGDKISAVDPYPMTQLSNSNTVTSNFSHLLKNKNSYKRNPKGNNEINSRNELKKIKSSINAMSAVERSKSLPLPTLLKSLSGIDNHTNGNNKDTKRWKFKMTRFRNNKSNGSTDMDKSQRCAIM</sequence>
<proteinExistence type="predicted"/>
<feature type="compositionally biased region" description="Low complexity" evidence="1">
    <location>
        <begin position="329"/>
        <end position="348"/>
    </location>
</feature>
<dbReference type="OrthoDB" id="4070734at2759"/>
<dbReference type="EMBL" id="CP049010">
    <property type="protein sequence ID" value="QID87142.1"/>
    <property type="molecule type" value="Genomic_DNA"/>
</dbReference>
<organism evidence="2 3">
    <name type="scientific">Saccharomyces pastorianus</name>
    <name type="common">Lager yeast</name>
    <name type="synonym">Saccharomyces cerevisiae x Saccharomyces eubayanus</name>
    <dbReference type="NCBI Taxonomy" id="27292"/>
    <lineage>
        <taxon>Eukaryota</taxon>
        <taxon>Fungi</taxon>
        <taxon>Dikarya</taxon>
        <taxon>Ascomycota</taxon>
        <taxon>Saccharomycotina</taxon>
        <taxon>Saccharomycetes</taxon>
        <taxon>Saccharomycetales</taxon>
        <taxon>Saccharomycetaceae</taxon>
        <taxon>Saccharomyces</taxon>
    </lineage>
</organism>
<feature type="region of interest" description="Disordered" evidence="1">
    <location>
        <begin position="291"/>
        <end position="348"/>
    </location>
</feature>
<gene>
    <name evidence="2" type="primary">GIS4_2</name>
    <name evidence="2" type="ORF">GRS66_009802</name>
</gene>
<keyword evidence="3" id="KW-1185">Reference proteome</keyword>
<feature type="compositionally biased region" description="Low complexity" evidence="1">
    <location>
        <begin position="190"/>
        <end position="207"/>
    </location>
</feature>
<dbReference type="AlphaFoldDB" id="A0A6C1ED11"/>
<feature type="compositionally biased region" description="Acidic residues" evidence="1">
    <location>
        <begin position="229"/>
        <end position="240"/>
    </location>
</feature>
<evidence type="ECO:0000313" key="2">
    <source>
        <dbReference type="EMBL" id="QID87142.1"/>
    </source>
</evidence>
<feature type="region of interest" description="Disordered" evidence="1">
    <location>
        <begin position="552"/>
        <end position="599"/>
    </location>
</feature>
<name>A0A6C1ED11_SACPS</name>
<feature type="compositionally biased region" description="Polar residues" evidence="1">
    <location>
        <begin position="293"/>
        <end position="306"/>
    </location>
</feature>
<feature type="compositionally biased region" description="Acidic residues" evidence="1">
    <location>
        <begin position="574"/>
        <end position="589"/>
    </location>
</feature>
<evidence type="ECO:0000313" key="3">
    <source>
        <dbReference type="Proteomes" id="UP000501346"/>
    </source>
</evidence>
<feature type="region of interest" description="Disordered" evidence="1">
    <location>
        <begin position="182"/>
        <end position="241"/>
    </location>
</feature>
<evidence type="ECO:0000256" key="1">
    <source>
        <dbReference type="SAM" id="MobiDB-lite"/>
    </source>
</evidence>
<feature type="region of interest" description="Disordered" evidence="1">
    <location>
        <begin position="756"/>
        <end position="775"/>
    </location>
</feature>
<protein>
    <submittedName>
        <fullName evidence="2">Protein gis4</fullName>
    </submittedName>
</protein>
<feature type="compositionally biased region" description="Basic and acidic residues" evidence="1">
    <location>
        <begin position="765"/>
        <end position="775"/>
    </location>
</feature>
<reference evidence="2 3" key="1">
    <citation type="journal article" date="2019" name="BMC Genomics">
        <title>Chromosome level assembly and comparative genome analysis confirm lager-brewing yeasts originated from a single hybridization.</title>
        <authorList>
            <person name="Salazar A.N."/>
            <person name="Gorter de Vries A.R."/>
            <person name="van den Broek M."/>
            <person name="Brouwers N."/>
            <person name="de la Torre Cortes P."/>
            <person name="Kuijpers N.G.A."/>
            <person name="Daran J.G."/>
            <person name="Abeel T."/>
        </authorList>
    </citation>
    <scope>NUCLEOTIDE SEQUENCE [LARGE SCALE GENOMIC DNA]</scope>
    <source>
        <strain evidence="2 3">CBS 1483</strain>
    </source>
</reference>
<accession>A0A6C1ED11</accession>
<dbReference type="Proteomes" id="UP000501346">
    <property type="component" value="Chromosome SeXIII-ScXIII"/>
</dbReference>
<feature type="compositionally biased region" description="Acidic residues" evidence="1">
    <location>
        <begin position="312"/>
        <end position="328"/>
    </location>
</feature>